<dbReference type="InterPro" id="IPR050546">
    <property type="entry name" value="Glycosyl_Hydrlase_16"/>
</dbReference>
<feature type="signal peptide" evidence="1">
    <location>
        <begin position="1"/>
        <end position="26"/>
    </location>
</feature>
<evidence type="ECO:0000256" key="1">
    <source>
        <dbReference type="SAM" id="SignalP"/>
    </source>
</evidence>
<keyword evidence="1" id="KW-0732">Signal</keyword>
<name>A0A2A9PLB0_OPHUN</name>
<feature type="chain" id="PRO_5012699153" description="GH16 domain-containing protein" evidence="1">
    <location>
        <begin position="27"/>
        <end position="325"/>
    </location>
</feature>
<reference evidence="3 4" key="2">
    <citation type="journal article" date="2017" name="Sci. Rep.">
        <title>Ant-infecting Ophiocordyceps genomes reveal a high diversity of potential behavioral manipulation genes and a possible major role for enterotoxins.</title>
        <authorList>
            <person name="de Bekker C."/>
            <person name="Ohm R.A."/>
            <person name="Evans H.C."/>
            <person name="Brachmann A."/>
            <person name="Hughes D.P."/>
        </authorList>
    </citation>
    <scope>NUCLEOTIDE SEQUENCE [LARGE SCALE GENOMIC DNA]</scope>
    <source>
        <strain evidence="3 4">SC16a</strain>
    </source>
</reference>
<proteinExistence type="predicted"/>
<comment type="caution">
    <text evidence="3">The sequence shown here is derived from an EMBL/GenBank/DDBJ whole genome shotgun (WGS) entry which is preliminary data.</text>
</comment>
<dbReference type="GO" id="GO:0005975">
    <property type="term" value="P:carbohydrate metabolic process"/>
    <property type="evidence" value="ECO:0007669"/>
    <property type="project" value="InterPro"/>
</dbReference>
<organism evidence="3 4">
    <name type="scientific">Ophiocordyceps unilateralis</name>
    <name type="common">Zombie-ant fungus</name>
    <name type="synonym">Torrubia unilateralis</name>
    <dbReference type="NCBI Taxonomy" id="268505"/>
    <lineage>
        <taxon>Eukaryota</taxon>
        <taxon>Fungi</taxon>
        <taxon>Dikarya</taxon>
        <taxon>Ascomycota</taxon>
        <taxon>Pezizomycotina</taxon>
        <taxon>Sordariomycetes</taxon>
        <taxon>Hypocreomycetidae</taxon>
        <taxon>Hypocreales</taxon>
        <taxon>Ophiocordycipitaceae</taxon>
        <taxon>Ophiocordyceps</taxon>
    </lineage>
</organism>
<dbReference type="Proteomes" id="UP000037136">
    <property type="component" value="Unassembled WGS sequence"/>
</dbReference>
<dbReference type="AlphaFoldDB" id="A0A2A9PLB0"/>
<dbReference type="PANTHER" id="PTHR10963:SF60">
    <property type="entry name" value="GRAM-NEGATIVE BACTERIA-BINDING PROTEIN 1-RELATED"/>
    <property type="match status" value="1"/>
</dbReference>
<dbReference type="InterPro" id="IPR000757">
    <property type="entry name" value="Beta-glucanase-like"/>
</dbReference>
<dbReference type="EMBL" id="LAZP02000063">
    <property type="protein sequence ID" value="PFH61606.1"/>
    <property type="molecule type" value="Genomic_DNA"/>
</dbReference>
<dbReference type="Pfam" id="PF26113">
    <property type="entry name" value="GH16_XgeA"/>
    <property type="match status" value="1"/>
</dbReference>
<dbReference type="STRING" id="268505.A0A2A9PLB0"/>
<dbReference type="SUPFAM" id="SSF49899">
    <property type="entry name" value="Concanavalin A-like lectins/glucanases"/>
    <property type="match status" value="1"/>
</dbReference>
<dbReference type="PROSITE" id="PS51762">
    <property type="entry name" value="GH16_2"/>
    <property type="match status" value="1"/>
</dbReference>
<feature type="domain" description="GH16" evidence="2">
    <location>
        <begin position="25"/>
        <end position="325"/>
    </location>
</feature>
<dbReference type="PANTHER" id="PTHR10963">
    <property type="entry name" value="GLYCOSYL HYDROLASE-RELATED"/>
    <property type="match status" value="1"/>
</dbReference>
<dbReference type="GO" id="GO:0004553">
    <property type="term" value="F:hydrolase activity, hydrolyzing O-glycosyl compounds"/>
    <property type="evidence" value="ECO:0007669"/>
    <property type="project" value="InterPro"/>
</dbReference>
<dbReference type="InterPro" id="IPR013320">
    <property type="entry name" value="ConA-like_dom_sf"/>
</dbReference>
<sequence>MYSTLVAWHCRYLCFLFFSLLCHVHTARQTSSETVATSREDDSSVIAEGFSRCLFYDDFSGPSVGSLPSTAKWTTVRGTSYPEGPANWGTGEVQTYTQDESNIQVTDDSTLLITPTRQADGTWTSSRIETTADWDFGCQPGRRVRVEAKIKLGDDSQTEQLGIWPAFWALGAGFRGHPWSWPAIGEIDVMETANGESTMRHAVHCGVAPGGPCGEFSGIGNATESIDRGEWHVFAWEVDRRFGEGFELLTWLVDDYQRWSLEKPTVKDESAWKVLVEGEKMLLLNVAVGGALPDALAGSTTPNDDTVGGRGASMEVDYVAVYEGG</sequence>
<evidence type="ECO:0000313" key="3">
    <source>
        <dbReference type="EMBL" id="PFH61606.1"/>
    </source>
</evidence>
<dbReference type="Gene3D" id="2.60.120.200">
    <property type="match status" value="1"/>
</dbReference>
<keyword evidence="4" id="KW-1185">Reference proteome</keyword>
<evidence type="ECO:0000313" key="4">
    <source>
        <dbReference type="Proteomes" id="UP000037136"/>
    </source>
</evidence>
<evidence type="ECO:0000259" key="2">
    <source>
        <dbReference type="PROSITE" id="PS51762"/>
    </source>
</evidence>
<gene>
    <name evidence="3" type="ORF">XA68_16867</name>
</gene>
<dbReference type="OrthoDB" id="192832at2759"/>
<accession>A0A2A9PLB0</accession>
<reference evidence="3 4" key="1">
    <citation type="journal article" date="2015" name="BMC Genomics">
        <title>Gene expression during zombie ant biting behavior reflects the complexity underlying fungal parasitic behavioral manipulation.</title>
        <authorList>
            <person name="de Bekker C."/>
            <person name="Ohm R.A."/>
            <person name="Loreto R.G."/>
            <person name="Sebastian A."/>
            <person name="Albert I."/>
            <person name="Merrow M."/>
            <person name="Brachmann A."/>
            <person name="Hughes D.P."/>
        </authorList>
    </citation>
    <scope>NUCLEOTIDE SEQUENCE [LARGE SCALE GENOMIC DNA]</scope>
    <source>
        <strain evidence="3 4">SC16a</strain>
    </source>
</reference>
<protein>
    <recommendedName>
        <fullName evidence="2">GH16 domain-containing protein</fullName>
    </recommendedName>
</protein>